<dbReference type="EMBL" id="ML181459">
    <property type="protein sequence ID" value="THU75842.1"/>
    <property type="molecule type" value="Genomic_DNA"/>
</dbReference>
<dbReference type="AlphaFoldDB" id="A0A4S8KK09"/>
<evidence type="ECO:0000313" key="8">
    <source>
        <dbReference type="EMBL" id="THU75842.1"/>
    </source>
</evidence>
<feature type="compositionally biased region" description="Low complexity" evidence="6">
    <location>
        <begin position="250"/>
        <end position="259"/>
    </location>
</feature>
<dbReference type="Pfam" id="PF01619">
    <property type="entry name" value="Pro_dh"/>
    <property type="match status" value="2"/>
</dbReference>
<comment type="function">
    <text evidence="5">Converts proline to delta-1-pyrroline-5-carboxylate.</text>
</comment>
<evidence type="ECO:0000313" key="9">
    <source>
        <dbReference type="Proteomes" id="UP000297245"/>
    </source>
</evidence>
<feature type="region of interest" description="Disordered" evidence="6">
    <location>
        <begin position="186"/>
        <end position="222"/>
    </location>
</feature>
<feature type="region of interest" description="Disordered" evidence="6">
    <location>
        <begin position="32"/>
        <end position="54"/>
    </location>
</feature>
<feature type="region of interest" description="Disordered" evidence="6">
    <location>
        <begin position="114"/>
        <end position="133"/>
    </location>
</feature>
<feature type="non-terminal residue" evidence="8">
    <location>
        <position position="1"/>
    </location>
</feature>
<dbReference type="EC" id="1.5.5.2" evidence="2 5"/>
<evidence type="ECO:0000256" key="3">
    <source>
        <dbReference type="ARBA" id="ARBA00023002"/>
    </source>
</evidence>
<name>A0A4S8KK09_DENBC</name>
<comment type="cofactor">
    <cofactor evidence="5">
        <name>FAD</name>
        <dbReference type="ChEBI" id="CHEBI:57692"/>
    </cofactor>
</comment>
<feature type="region of interest" description="Disordered" evidence="6">
    <location>
        <begin position="249"/>
        <end position="271"/>
    </location>
</feature>
<dbReference type="GO" id="GO:0010133">
    <property type="term" value="P:L-proline catabolic process to L-glutamate"/>
    <property type="evidence" value="ECO:0007669"/>
    <property type="project" value="TreeGrafter"/>
</dbReference>
<keyword evidence="5" id="KW-0285">Flavoprotein</keyword>
<comment type="similarity">
    <text evidence="1 5">Belongs to the proline oxidase family.</text>
</comment>
<dbReference type="GO" id="GO:0071949">
    <property type="term" value="F:FAD binding"/>
    <property type="evidence" value="ECO:0007669"/>
    <property type="project" value="TreeGrafter"/>
</dbReference>
<organism evidence="8 9">
    <name type="scientific">Dendrothele bispora (strain CBS 962.96)</name>
    <dbReference type="NCBI Taxonomy" id="1314807"/>
    <lineage>
        <taxon>Eukaryota</taxon>
        <taxon>Fungi</taxon>
        <taxon>Dikarya</taxon>
        <taxon>Basidiomycota</taxon>
        <taxon>Agaricomycotina</taxon>
        <taxon>Agaricomycetes</taxon>
        <taxon>Agaricomycetidae</taxon>
        <taxon>Agaricales</taxon>
        <taxon>Agaricales incertae sedis</taxon>
        <taxon>Dendrothele</taxon>
    </lineage>
</organism>
<feature type="compositionally biased region" description="Polar residues" evidence="6">
    <location>
        <begin position="260"/>
        <end position="271"/>
    </location>
</feature>
<evidence type="ECO:0000256" key="2">
    <source>
        <dbReference type="ARBA" id="ARBA00012695"/>
    </source>
</evidence>
<evidence type="ECO:0000256" key="1">
    <source>
        <dbReference type="ARBA" id="ARBA00005869"/>
    </source>
</evidence>
<dbReference type="SUPFAM" id="SSF51730">
    <property type="entry name" value="FAD-linked oxidoreductase"/>
    <property type="match status" value="2"/>
</dbReference>
<dbReference type="InterPro" id="IPR029041">
    <property type="entry name" value="FAD-linked_oxidoreductase-like"/>
</dbReference>
<dbReference type="InterPro" id="IPR015659">
    <property type="entry name" value="Proline_oxidase"/>
</dbReference>
<dbReference type="OrthoDB" id="5464at2759"/>
<sequence>YLLATRPESNNSEPVVSYPGCAHQSDLDVLFTKPTSSSSSSSDSNSNSKSKSRPHLTLTHSDILLLRDLHTDLRRICLKAEKRGVKVVIDAEYSWFQPAMDAFQIALMREFNRSSESLDSTSNGDSGEGEEMRGRVQPLVYGTYQAYLRRTLTQLTHDLADSREHGYALGVKLVRGAYHPYEIKAHQKRHKAIQPQEGLSSSSKDSDEKSSSLSLSNETLPPVWQTKKETDECFDDCVRMLIGRVAEDVQQSQNQNQNQATVQGKSSPTTPATATRIGVLFGTHNWTSSKLVLGELVRLGLVSGVHHHGTTRSTSNDNDNGSSKRIVIDVDDNRNRYQDKYGSTTNEDSDEDNRVLTIPASVADRVCMGHLYGMNDVLSDYIVKRTKSEEGVPPVPMVVKYIPYGALSQVMPYLGRRAIENQSVLGNENAAEERRRAGREIWRRVFGR</sequence>
<dbReference type="GO" id="GO:0004657">
    <property type="term" value="F:proline dehydrogenase activity"/>
    <property type="evidence" value="ECO:0007669"/>
    <property type="project" value="UniProtKB-EC"/>
</dbReference>
<dbReference type="InterPro" id="IPR002872">
    <property type="entry name" value="Proline_DH_dom"/>
</dbReference>
<dbReference type="PANTHER" id="PTHR13914">
    <property type="entry name" value="PROLINE OXIDASE"/>
    <property type="match status" value="1"/>
</dbReference>
<dbReference type="GO" id="GO:0005739">
    <property type="term" value="C:mitochondrion"/>
    <property type="evidence" value="ECO:0007669"/>
    <property type="project" value="TreeGrafter"/>
</dbReference>
<evidence type="ECO:0000256" key="4">
    <source>
        <dbReference type="ARBA" id="ARBA00023062"/>
    </source>
</evidence>
<accession>A0A4S8KK09</accession>
<keyword evidence="4 5" id="KW-0642">Proline metabolism</keyword>
<comment type="catalytic activity">
    <reaction evidence="5">
        <text>L-proline + a quinone = (S)-1-pyrroline-5-carboxylate + a quinol + H(+)</text>
        <dbReference type="Rhea" id="RHEA:23784"/>
        <dbReference type="ChEBI" id="CHEBI:15378"/>
        <dbReference type="ChEBI" id="CHEBI:17388"/>
        <dbReference type="ChEBI" id="CHEBI:24646"/>
        <dbReference type="ChEBI" id="CHEBI:60039"/>
        <dbReference type="ChEBI" id="CHEBI:132124"/>
        <dbReference type="EC" id="1.5.5.2"/>
    </reaction>
</comment>
<feature type="domain" description="Proline dehydrogenase" evidence="7">
    <location>
        <begin position="47"/>
        <end position="190"/>
    </location>
</feature>
<proteinExistence type="inferred from homology"/>
<evidence type="ECO:0000256" key="5">
    <source>
        <dbReference type="RuleBase" id="RU364054"/>
    </source>
</evidence>
<dbReference type="PANTHER" id="PTHR13914:SF0">
    <property type="entry name" value="PROLINE DEHYDROGENASE 1, MITOCHONDRIAL"/>
    <property type="match status" value="1"/>
</dbReference>
<gene>
    <name evidence="8" type="ORF">K435DRAFT_209562</name>
</gene>
<dbReference type="Proteomes" id="UP000297245">
    <property type="component" value="Unassembled WGS sequence"/>
</dbReference>
<evidence type="ECO:0000256" key="6">
    <source>
        <dbReference type="SAM" id="MobiDB-lite"/>
    </source>
</evidence>
<feature type="compositionally biased region" description="Low complexity" evidence="6">
    <location>
        <begin position="36"/>
        <end position="49"/>
    </location>
</feature>
<dbReference type="Gene3D" id="3.20.20.220">
    <property type="match status" value="1"/>
</dbReference>
<protein>
    <recommendedName>
        <fullName evidence="2 5">Proline dehydrogenase</fullName>
        <ecNumber evidence="2 5">1.5.5.2</ecNumber>
    </recommendedName>
</protein>
<reference evidence="8 9" key="1">
    <citation type="journal article" date="2019" name="Nat. Ecol. Evol.">
        <title>Megaphylogeny resolves global patterns of mushroom evolution.</title>
        <authorList>
            <person name="Varga T."/>
            <person name="Krizsan K."/>
            <person name="Foldi C."/>
            <person name="Dima B."/>
            <person name="Sanchez-Garcia M."/>
            <person name="Sanchez-Ramirez S."/>
            <person name="Szollosi G.J."/>
            <person name="Szarkandi J.G."/>
            <person name="Papp V."/>
            <person name="Albert L."/>
            <person name="Andreopoulos W."/>
            <person name="Angelini C."/>
            <person name="Antonin V."/>
            <person name="Barry K.W."/>
            <person name="Bougher N.L."/>
            <person name="Buchanan P."/>
            <person name="Buyck B."/>
            <person name="Bense V."/>
            <person name="Catcheside P."/>
            <person name="Chovatia M."/>
            <person name="Cooper J."/>
            <person name="Damon W."/>
            <person name="Desjardin D."/>
            <person name="Finy P."/>
            <person name="Geml J."/>
            <person name="Haridas S."/>
            <person name="Hughes K."/>
            <person name="Justo A."/>
            <person name="Karasinski D."/>
            <person name="Kautmanova I."/>
            <person name="Kiss B."/>
            <person name="Kocsube S."/>
            <person name="Kotiranta H."/>
            <person name="LaButti K.M."/>
            <person name="Lechner B.E."/>
            <person name="Liimatainen K."/>
            <person name="Lipzen A."/>
            <person name="Lukacs Z."/>
            <person name="Mihaltcheva S."/>
            <person name="Morgado L.N."/>
            <person name="Niskanen T."/>
            <person name="Noordeloos M.E."/>
            <person name="Ohm R.A."/>
            <person name="Ortiz-Santana B."/>
            <person name="Ovrebo C."/>
            <person name="Racz N."/>
            <person name="Riley R."/>
            <person name="Savchenko A."/>
            <person name="Shiryaev A."/>
            <person name="Soop K."/>
            <person name="Spirin V."/>
            <person name="Szebenyi C."/>
            <person name="Tomsovsky M."/>
            <person name="Tulloss R.E."/>
            <person name="Uehling J."/>
            <person name="Grigoriev I.V."/>
            <person name="Vagvolgyi C."/>
            <person name="Papp T."/>
            <person name="Martin F.M."/>
            <person name="Miettinen O."/>
            <person name="Hibbett D.S."/>
            <person name="Nagy L.G."/>
        </authorList>
    </citation>
    <scope>NUCLEOTIDE SEQUENCE [LARGE SCALE GENOMIC DNA]</scope>
    <source>
        <strain evidence="8 9">CBS 962.96</strain>
    </source>
</reference>
<keyword evidence="5" id="KW-0274">FAD</keyword>
<keyword evidence="9" id="KW-1185">Reference proteome</keyword>
<keyword evidence="3 5" id="KW-0560">Oxidoreductase</keyword>
<evidence type="ECO:0000259" key="7">
    <source>
        <dbReference type="Pfam" id="PF01619"/>
    </source>
</evidence>
<feature type="domain" description="Proline dehydrogenase" evidence="7">
    <location>
        <begin position="364"/>
        <end position="425"/>
    </location>
</feature>
<feature type="compositionally biased region" description="Polar residues" evidence="6">
    <location>
        <begin position="114"/>
        <end position="125"/>
    </location>
</feature>